<dbReference type="PROSITE" id="PS51192">
    <property type="entry name" value="HELICASE_ATP_BIND_1"/>
    <property type="match status" value="1"/>
</dbReference>
<dbReference type="InterPro" id="IPR002464">
    <property type="entry name" value="DNA/RNA_helicase_DEAH_CS"/>
</dbReference>
<name>A0A2R7Y235_9ARCH</name>
<keyword evidence="4" id="KW-0067">ATP-binding</keyword>
<dbReference type="Gene3D" id="3.40.50.300">
    <property type="entry name" value="P-loop containing nucleotide triphosphate hydrolases"/>
    <property type="match status" value="2"/>
</dbReference>
<dbReference type="Pfam" id="PF00270">
    <property type="entry name" value="DEAD"/>
    <property type="match status" value="1"/>
</dbReference>
<dbReference type="InterPro" id="IPR001650">
    <property type="entry name" value="Helicase_C-like"/>
</dbReference>
<feature type="domain" description="Helicase ATP-binding" evidence="5">
    <location>
        <begin position="42"/>
        <end position="207"/>
    </location>
</feature>
<dbReference type="AlphaFoldDB" id="A0A2R7Y235"/>
<dbReference type="PROSITE" id="PS00690">
    <property type="entry name" value="DEAH_ATP_HELICASE"/>
    <property type="match status" value="1"/>
</dbReference>
<dbReference type="GO" id="GO:0016787">
    <property type="term" value="F:hydrolase activity"/>
    <property type="evidence" value="ECO:0007669"/>
    <property type="project" value="UniProtKB-KW"/>
</dbReference>
<proteinExistence type="predicted"/>
<evidence type="ECO:0000256" key="2">
    <source>
        <dbReference type="ARBA" id="ARBA00022801"/>
    </source>
</evidence>
<evidence type="ECO:0000259" key="6">
    <source>
        <dbReference type="PROSITE" id="PS51194"/>
    </source>
</evidence>
<organism evidence="7 8">
    <name type="scientific">Candidatus Terraquivivens tikiterensis</name>
    <dbReference type="NCBI Taxonomy" id="1980982"/>
    <lineage>
        <taxon>Archaea</taxon>
        <taxon>Nitrososphaerota</taxon>
        <taxon>Candidatus Wolframiiraptoraceae</taxon>
        <taxon>Candidatus Terraquivivens</taxon>
    </lineage>
</organism>
<evidence type="ECO:0000256" key="1">
    <source>
        <dbReference type="ARBA" id="ARBA00022741"/>
    </source>
</evidence>
<keyword evidence="1" id="KW-0547">Nucleotide-binding</keyword>
<evidence type="ECO:0000313" key="8">
    <source>
        <dbReference type="Proteomes" id="UP000244066"/>
    </source>
</evidence>
<evidence type="ECO:0008006" key="9">
    <source>
        <dbReference type="Google" id="ProtNLM"/>
    </source>
</evidence>
<evidence type="ECO:0000256" key="3">
    <source>
        <dbReference type="ARBA" id="ARBA00022806"/>
    </source>
</evidence>
<evidence type="ECO:0000259" key="5">
    <source>
        <dbReference type="PROSITE" id="PS51192"/>
    </source>
</evidence>
<protein>
    <recommendedName>
        <fullName evidence="9">DEAD/DEAH box helicase</fullName>
    </recommendedName>
</protein>
<dbReference type="SMART" id="SM00490">
    <property type="entry name" value="HELICc"/>
    <property type="match status" value="1"/>
</dbReference>
<dbReference type="GO" id="GO:0005524">
    <property type="term" value="F:ATP binding"/>
    <property type="evidence" value="ECO:0007669"/>
    <property type="project" value="UniProtKB-KW"/>
</dbReference>
<accession>A0A2R7Y235</accession>
<dbReference type="Pfam" id="PF21210">
    <property type="entry name" value="RNA_helicase_helical"/>
    <property type="match status" value="1"/>
</dbReference>
<dbReference type="Pfam" id="PF00271">
    <property type="entry name" value="Helicase_C"/>
    <property type="match status" value="1"/>
</dbReference>
<reference evidence="7 8" key="1">
    <citation type="submission" date="2017-04" db="EMBL/GenBank/DDBJ databases">
        <title>Draft Aigarchaeota genome from a New Zealand hot spring.</title>
        <authorList>
            <person name="Reysenbach A.-L."/>
            <person name="Donaho J.A."/>
            <person name="Gerhart J."/>
            <person name="Kelley J.F."/>
            <person name="Kouba K."/>
            <person name="Podar M."/>
            <person name="Stott M."/>
        </authorList>
    </citation>
    <scope>NUCLEOTIDE SEQUENCE [LARGE SCALE GENOMIC DNA]</scope>
    <source>
        <strain evidence="7">NZ13_MG1</strain>
    </source>
</reference>
<dbReference type="SUPFAM" id="SSF52540">
    <property type="entry name" value="P-loop containing nucleoside triphosphate hydrolases"/>
    <property type="match status" value="1"/>
</dbReference>
<evidence type="ECO:0000313" key="7">
    <source>
        <dbReference type="EMBL" id="PUA31601.1"/>
    </source>
</evidence>
<dbReference type="PROSITE" id="PS51194">
    <property type="entry name" value="HELICASE_CTER"/>
    <property type="match status" value="1"/>
</dbReference>
<dbReference type="PANTHER" id="PTHR14025:SF20">
    <property type="entry name" value="FANCONI ANEMIA GROUP M PROTEIN"/>
    <property type="match status" value="1"/>
</dbReference>
<dbReference type="GO" id="GO:0140097">
    <property type="term" value="F:catalytic activity, acting on DNA"/>
    <property type="evidence" value="ECO:0007669"/>
    <property type="project" value="UniProtKB-ARBA"/>
</dbReference>
<dbReference type="InterPro" id="IPR014001">
    <property type="entry name" value="Helicase_ATP-bd"/>
</dbReference>
<dbReference type="SMART" id="SM00487">
    <property type="entry name" value="DEXDc"/>
    <property type="match status" value="1"/>
</dbReference>
<dbReference type="InterPro" id="IPR041755">
    <property type="entry name" value="Hef_ID"/>
</dbReference>
<dbReference type="GO" id="GO:0003676">
    <property type="term" value="F:nucleic acid binding"/>
    <property type="evidence" value="ECO:0007669"/>
    <property type="project" value="InterPro"/>
</dbReference>
<feature type="domain" description="Helicase C-terminal" evidence="6">
    <location>
        <begin position="367"/>
        <end position="539"/>
    </location>
</feature>
<dbReference type="InterPro" id="IPR027417">
    <property type="entry name" value="P-loop_NTPase"/>
</dbReference>
<dbReference type="Gene3D" id="1.10.10.10">
    <property type="entry name" value="Winged helix-like DNA-binding domain superfamily/Winged helix DNA-binding domain"/>
    <property type="match status" value="1"/>
</dbReference>
<keyword evidence="2" id="KW-0378">Hydrolase</keyword>
<dbReference type="GO" id="GO:0004386">
    <property type="term" value="F:helicase activity"/>
    <property type="evidence" value="ECO:0007669"/>
    <property type="project" value="UniProtKB-KW"/>
</dbReference>
<sequence>MEESKKAENSAEHLTMLDEKRYLKHPLLKEKAVEDRLYQNRILERARFNNTLVVLPTALGKTIIALLLAVEKAGEGKVFFLAPTRPLIQQHHRTFLEKTLFGKDELALVTGRYPPNHRAALYSKARIVFATPQCVWNDLRSGLLRLDDVSLMIFDEAHRARGNYAYVGIASRYLRECRKPLVLGLTASPGGSEEKIAEVCRNLGITAIEHRTDKDDDVRPYVQPIEVEWRRVKLPEQYLAVRERLRQMLVKRIKGLQALGVLTDKQPASITRRDLVELNEELQRRLVGGEGGFLYQLKVEATAALSIAHMIELIESQGPETLEAFIEKSLKRMATEGSKGHRSILNDPLFAEARMLLRSCMAAENPKVKELFKVLEAQLQAKPDSRLIVFTQYRDTVNALVKALSGNPRLRVERFVGQGEREGDPGMSQEEQRIVLEKLRSGEVNVLIATSIAEEGLDIPEVDHVVFYEPVPSEIRYIQRRGRTGRRVAGKVTIIIAEDTVDEAFYWSSISRAKKMRQIISQLDRKLPEMLKSTAKQVVTLMDYQPQTKQAGMSTQTLQAQGALPKKELWKPKTLQTKGLSQAIRWLMENLPSKTMQIEEVVRRAYEDEGLEKTVVETAIWCLIQQGQIYQPEPGKIRKV</sequence>
<dbReference type="EMBL" id="NDWU01000015">
    <property type="protein sequence ID" value="PUA31601.1"/>
    <property type="molecule type" value="Genomic_DNA"/>
</dbReference>
<dbReference type="Gene3D" id="1.20.1320.20">
    <property type="entry name" value="hef helicase domain"/>
    <property type="match status" value="1"/>
</dbReference>
<dbReference type="InterPro" id="IPR036388">
    <property type="entry name" value="WH-like_DNA-bd_sf"/>
</dbReference>
<dbReference type="PANTHER" id="PTHR14025">
    <property type="entry name" value="FANCONI ANEMIA GROUP M FANCM FAMILY MEMBER"/>
    <property type="match status" value="1"/>
</dbReference>
<gene>
    <name evidence="7" type="ORF">B9J98_05930</name>
</gene>
<evidence type="ECO:0000256" key="4">
    <source>
        <dbReference type="ARBA" id="ARBA00022840"/>
    </source>
</evidence>
<dbReference type="InterPro" id="IPR011545">
    <property type="entry name" value="DEAD/DEAH_box_helicase_dom"/>
</dbReference>
<comment type="caution">
    <text evidence="7">The sequence shown here is derived from an EMBL/GenBank/DDBJ whole genome shotgun (WGS) entry which is preliminary data.</text>
</comment>
<keyword evidence="3" id="KW-0347">Helicase</keyword>
<dbReference type="Proteomes" id="UP000244066">
    <property type="component" value="Unassembled WGS sequence"/>
</dbReference>
<dbReference type="NCBIfam" id="NF010337">
    <property type="entry name" value="PRK13766.1"/>
    <property type="match status" value="1"/>
</dbReference>